<reference evidence="2 3" key="1">
    <citation type="journal article" date="2021" name="Nat. Plants">
        <title>The Taxus genome provides insights into paclitaxel biosynthesis.</title>
        <authorList>
            <person name="Xiong X."/>
            <person name="Gou J."/>
            <person name="Liao Q."/>
            <person name="Li Y."/>
            <person name="Zhou Q."/>
            <person name="Bi G."/>
            <person name="Li C."/>
            <person name="Du R."/>
            <person name="Wang X."/>
            <person name="Sun T."/>
            <person name="Guo L."/>
            <person name="Liang H."/>
            <person name="Lu P."/>
            <person name="Wu Y."/>
            <person name="Zhang Z."/>
            <person name="Ro D.K."/>
            <person name="Shang Y."/>
            <person name="Huang S."/>
            <person name="Yan J."/>
        </authorList>
    </citation>
    <scope>NUCLEOTIDE SEQUENCE [LARGE SCALE GENOMIC DNA]</scope>
    <source>
        <strain evidence="2">Ta-2019</strain>
    </source>
</reference>
<sequence length="75" mass="8279">KKKPRFPKGKKQKLGDESNHLETGSTGGPVKGTDPRLAAKQRASRRRDMAEELLNAQARDTSVLDDIGAAEEEYE</sequence>
<feature type="compositionally biased region" description="Basic residues" evidence="1">
    <location>
        <begin position="1"/>
        <end position="12"/>
    </location>
</feature>
<feature type="region of interest" description="Disordered" evidence="1">
    <location>
        <begin position="1"/>
        <end position="75"/>
    </location>
</feature>
<name>A0AA38CMX3_TAXCH</name>
<dbReference type="EMBL" id="JAHRHJ020000010">
    <property type="protein sequence ID" value="KAH9299599.1"/>
    <property type="molecule type" value="Genomic_DNA"/>
</dbReference>
<evidence type="ECO:0000256" key="1">
    <source>
        <dbReference type="SAM" id="MobiDB-lite"/>
    </source>
</evidence>
<organism evidence="2 3">
    <name type="scientific">Taxus chinensis</name>
    <name type="common">Chinese yew</name>
    <name type="synonym">Taxus wallichiana var. chinensis</name>
    <dbReference type="NCBI Taxonomy" id="29808"/>
    <lineage>
        <taxon>Eukaryota</taxon>
        <taxon>Viridiplantae</taxon>
        <taxon>Streptophyta</taxon>
        <taxon>Embryophyta</taxon>
        <taxon>Tracheophyta</taxon>
        <taxon>Spermatophyta</taxon>
        <taxon>Pinopsida</taxon>
        <taxon>Pinidae</taxon>
        <taxon>Conifers II</taxon>
        <taxon>Cupressales</taxon>
        <taxon>Taxaceae</taxon>
        <taxon>Taxus</taxon>
    </lineage>
</organism>
<gene>
    <name evidence="2" type="ORF">KI387_031281</name>
</gene>
<keyword evidence="3" id="KW-1185">Reference proteome</keyword>
<evidence type="ECO:0000313" key="3">
    <source>
        <dbReference type="Proteomes" id="UP000824469"/>
    </source>
</evidence>
<dbReference type="AlphaFoldDB" id="A0AA38CMX3"/>
<feature type="non-terminal residue" evidence="2">
    <location>
        <position position="75"/>
    </location>
</feature>
<protein>
    <submittedName>
        <fullName evidence="2">Uncharacterized protein</fullName>
    </submittedName>
</protein>
<proteinExistence type="predicted"/>
<evidence type="ECO:0000313" key="2">
    <source>
        <dbReference type="EMBL" id="KAH9299599.1"/>
    </source>
</evidence>
<accession>A0AA38CMX3</accession>
<comment type="caution">
    <text evidence="2">The sequence shown here is derived from an EMBL/GenBank/DDBJ whole genome shotgun (WGS) entry which is preliminary data.</text>
</comment>
<dbReference type="Proteomes" id="UP000824469">
    <property type="component" value="Unassembled WGS sequence"/>
</dbReference>
<feature type="non-terminal residue" evidence="2">
    <location>
        <position position="1"/>
    </location>
</feature>